<proteinExistence type="predicted"/>
<name>A0ACC0AG82_CATRO</name>
<reference evidence="2" key="1">
    <citation type="journal article" date="2023" name="Nat. Plants">
        <title>Single-cell RNA sequencing provides a high-resolution roadmap for understanding the multicellular compartmentation of specialized metabolism.</title>
        <authorList>
            <person name="Sun S."/>
            <person name="Shen X."/>
            <person name="Li Y."/>
            <person name="Li Y."/>
            <person name="Wang S."/>
            <person name="Li R."/>
            <person name="Zhang H."/>
            <person name="Shen G."/>
            <person name="Guo B."/>
            <person name="Wei J."/>
            <person name="Xu J."/>
            <person name="St-Pierre B."/>
            <person name="Chen S."/>
            <person name="Sun C."/>
        </authorList>
    </citation>
    <scope>NUCLEOTIDE SEQUENCE [LARGE SCALE GENOMIC DNA]</scope>
</reference>
<dbReference type="Proteomes" id="UP001060085">
    <property type="component" value="Linkage Group LG06"/>
</dbReference>
<evidence type="ECO:0000313" key="1">
    <source>
        <dbReference type="EMBL" id="KAI5658998.1"/>
    </source>
</evidence>
<accession>A0ACC0AG82</accession>
<comment type="caution">
    <text evidence="1">The sequence shown here is derived from an EMBL/GenBank/DDBJ whole genome shotgun (WGS) entry which is preliminary data.</text>
</comment>
<evidence type="ECO:0000313" key="2">
    <source>
        <dbReference type="Proteomes" id="UP001060085"/>
    </source>
</evidence>
<organism evidence="1 2">
    <name type="scientific">Catharanthus roseus</name>
    <name type="common">Madagascar periwinkle</name>
    <name type="synonym">Vinca rosea</name>
    <dbReference type="NCBI Taxonomy" id="4058"/>
    <lineage>
        <taxon>Eukaryota</taxon>
        <taxon>Viridiplantae</taxon>
        <taxon>Streptophyta</taxon>
        <taxon>Embryophyta</taxon>
        <taxon>Tracheophyta</taxon>
        <taxon>Spermatophyta</taxon>
        <taxon>Magnoliopsida</taxon>
        <taxon>eudicotyledons</taxon>
        <taxon>Gunneridae</taxon>
        <taxon>Pentapetalae</taxon>
        <taxon>asterids</taxon>
        <taxon>lamiids</taxon>
        <taxon>Gentianales</taxon>
        <taxon>Apocynaceae</taxon>
        <taxon>Rauvolfioideae</taxon>
        <taxon>Vinceae</taxon>
        <taxon>Catharanthinae</taxon>
        <taxon>Catharanthus</taxon>
    </lineage>
</organism>
<dbReference type="EMBL" id="CM044706">
    <property type="protein sequence ID" value="KAI5658998.1"/>
    <property type="molecule type" value="Genomic_DNA"/>
</dbReference>
<gene>
    <name evidence="1" type="ORF">M9H77_27791</name>
</gene>
<keyword evidence="2" id="KW-1185">Reference proteome</keyword>
<sequence>MFGAAPQNSSCSTHGYSHVEYGVSSYVRYVTSPAHRIYESDIGLEGDRGVGEEQERVGSLHIEGKADERDDDGGDDDRDEGDDASDEEQPVPVALVAHASGSDRRPRHGKGKGLTGNFLSVMSKFRGSRNKRPEVAREVPAPTQKRKKVKSSDWEQTEPAEGGLVDPELIPSYGGHVTGQIWRRQDRSSLKFRSCYMALIGWKLTDAHVWPLASE</sequence>
<protein>
    <submittedName>
        <fullName evidence="1">Uncharacterized protein</fullName>
    </submittedName>
</protein>